<dbReference type="EMBL" id="LKPO01000011">
    <property type="protein sequence ID" value="OLF94679.1"/>
    <property type="molecule type" value="Genomic_DNA"/>
</dbReference>
<reference evidence="2 3" key="1">
    <citation type="journal article" date="2016" name="Front. Microbiol.">
        <title>High-Level Heat Resistance of Spores of Bacillus amyloliquefaciens and Bacillus licheniformis Results from the Presence of a spoVA Operon in a Tn1546 Transposon.</title>
        <authorList>
            <person name="Berendsen E.M."/>
            <person name="Koning R.A."/>
            <person name="Boekhorst J."/>
            <person name="de Jong A."/>
            <person name="Kuipers O.P."/>
            <person name="Wells-Bennik M.H."/>
        </authorList>
    </citation>
    <scope>NUCLEOTIDE SEQUENCE [LARGE SCALE GENOMIC DNA]</scope>
    <source>
        <strain evidence="2 3">B4121</strain>
    </source>
</reference>
<dbReference type="Proteomes" id="UP000185604">
    <property type="component" value="Unassembled WGS sequence"/>
</dbReference>
<feature type="region of interest" description="Disordered" evidence="1">
    <location>
        <begin position="1"/>
        <end position="21"/>
    </location>
</feature>
<evidence type="ECO:0000313" key="3">
    <source>
        <dbReference type="Proteomes" id="UP000185604"/>
    </source>
</evidence>
<proteinExistence type="predicted"/>
<sequence length="45" mass="5152">MANQADMAAKPRQQRVFSFSEKNKNRGFSHALWKTRAKTRASSLV</sequence>
<gene>
    <name evidence="2" type="ORF">B4121_1892</name>
</gene>
<dbReference type="AlphaFoldDB" id="A0A6N2H1C5"/>
<accession>A0A6N2H1C5</accession>
<protein>
    <submittedName>
        <fullName evidence="2">Uncharacterized protein</fullName>
    </submittedName>
</protein>
<evidence type="ECO:0000313" key="2">
    <source>
        <dbReference type="EMBL" id="OLF94679.1"/>
    </source>
</evidence>
<organism evidence="2 3">
    <name type="scientific">Bacillus paralicheniformis</name>
    <dbReference type="NCBI Taxonomy" id="1648923"/>
    <lineage>
        <taxon>Bacteria</taxon>
        <taxon>Bacillati</taxon>
        <taxon>Bacillota</taxon>
        <taxon>Bacilli</taxon>
        <taxon>Bacillales</taxon>
        <taxon>Bacillaceae</taxon>
        <taxon>Bacillus</taxon>
    </lineage>
</organism>
<comment type="caution">
    <text evidence="2">The sequence shown here is derived from an EMBL/GenBank/DDBJ whole genome shotgun (WGS) entry which is preliminary data.</text>
</comment>
<name>A0A6N2H1C5_9BACI</name>
<evidence type="ECO:0000256" key="1">
    <source>
        <dbReference type="SAM" id="MobiDB-lite"/>
    </source>
</evidence>